<comment type="subunit">
    <text evidence="2">Interacts with coenzyme Q.</text>
</comment>
<dbReference type="Pfam" id="PF03364">
    <property type="entry name" value="Polyketide_cyc"/>
    <property type="match status" value="1"/>
</dbReference>
<dbReference type="GO" id="GO:0048039">
    <property type="term" value="F:ubiquinone binding"/>
    <property type="evidence" value="ECO:0007669"/>
    <property type="project" value="InterPro"/>
</dbReference>
<gene>
    <name evidence="5" type="ORF">BCR33DRAFT_717817</name>
</gene>
<comment type="function">
    <text evidence="3">Required for the function of coenzyme Q in the respiratory chain. May serve as a chaperone or may be involved in the transport of Q6 from its site of synthesis to the catalytic sites of the respiratory complexes.</text>
</comment>
<evidence type="ECO:0000313" key="5">
    <source>
        <dbReference type="EMBL" id="ORY43085.1"/>
    </source>
</evidence>
<evidence type="ECO:0000256" key="1">
    <source>
        <dbReference type="ARBA" id="ARBA00006885"/>
    </source>
</evidence>
<evidence type="ECO:0000313" key="6">
    <source>
        <dbReference type="Proteomes" id="UP000193642"/>
    </source>
</evidence>
<dbReference type="InterPro" id="IPR005031">
    <property type="entry name" value="COQ10_START"/>
</dbReference>
<evidence type="ECO:0000256" key="3">
    <source>
        <dbReference type="ARBA" id="ARBA00024947"/>
    </source>
</evidence>
<dbReference type="AlphaFoldDB" id="A0A1Y2C9T6"/>
<dbReference type="PANTHER" id="PTHR12901">
    <property type="entry name" value="SPERM PROTEIN HOMOLOG"/>
    <property type="match status" value="1"/>
</dbReference>
<feature type="domain" description="Coenzyme Q-binding protein COQ10 START" evidence="4">
    <location>
        <begin position="20"/>
        <end position="246"/>
    </location>
</feature>
<name>A0A1Y2C9T6_9FUNG</name>
<dbReference type="Gene3D" id="3.30.530.20">
    <property type="match status" value="1"/>
</dbReference>
<evidence type="ECO:0000259" key="4">
    <source>
        <dbReference type="Pfam" id="PF03364"/>
    </source>
</evidence>
<proteinExistence type="inferred from homology"/>
<dbReference type="OrthoDB" id="292693at2759"/>
<dbReference type="EMBL" id="MCGO01000026">
    <property type="protein sequence ID" value="ORY43085.1"/>
    <property type="molecule type" value="Genomic_DNA"/>
</dbReference>
<dbReference type="PANTHER" id="PTHR12901:SF10">
    <property type="entry name" value="COENZYME Q-BINDING PROTEIN COQ10, MITOCHONDRIAL"/>
    <property type="match status" value="1"/>
</dbReference>
<reference evidence="5 6" key="1">
    <citation type="submission" date="2016-07" db="EMBL/GenBank/DDBJ databases">
        <title>Pervasive Adenine N6-methylation of Active Genes in Fungi.</title>
        <authorList>
            <consortium name="DOE Joint Genome Institute"/>
            <person name="Mondo S.J."/>
            <person name="Dannebaum R.O."/>
            <person name="Kuo R.C."/>
            <person name="Labutti K."/>
            <person name="Haridas S."/>
            <person name="Kuo A."/>
            <person name="Salamov A."/>
            <person name="Ahrendt S.R."/>
            <person name="Lipzen A."/>
            <person name="Sullivan W."/>
            <person name="Andreopoulos W.B."/>
            <person name="Clum A."/>
            <person name="Lindquist E."/>
            <person name="Daum C."/>
            <person name="Ramamoorthy G.K."/>
            <person name="Gryganskyi A."/>
            <person name="Culley D."/>
            <person name="Magnuson J.K."/>
            <person name="James T.Y."/>
            <person name="O'Malley M.A."/>
            <person name="Stajich J.E."/>
            <person name="Spatafora J.W."/>
            <person name="Visel A."/>
            <person name="Grigoriev I.V."/>
        </authorList>
    </citation>
    <scope>NUCLEOTIDE SEQUENCE [LARGE SCALE GENOMIC DNA]</scope>
    <source>
        <strain evidence="5 6">JEL800</strain>
    </source>
</reference>
<comment type="similarity">
    <text evidence="1">Belongs to the COQ10 family.</text>
</comment>
<dbReference type="STRING" id="329046.A0A1Y2C9T6"/>
<protein>
    <recommendedName>
        <fullName evidence="4">Coenzyme Q-binding protein COQ10 START domain-containing protein</fullName>
    </recommendedName>
</protein>
<dbReference type="InterPro" id="IPR023393">
    <property type="entry name" value="START-like_dom_sf"/>
</dbReference>
<dbReference type="Proteomes" id="UP000193642">
    <property type="component" value="Unassembled WGS sequence"/>
</dbReference>
<sequence>MIGFTTPSLLKVHSQTVTLGYSQRQLFDVIAGVQHYPQFVPWCVAANIIESKTALDPLSKQTITRMKAELGVGFQAINERYTSNVTCMHMKSVNAVASNSSLFKTLTTTWTLTPATHLAPLYNASNSKLSLQSHNAQPASYSITSTPTPVSSFPTKRRFTSADLLKTISDEGAKSLLERETPFDPAQFQKSISKEEQAAQKEAAIADHPVCTVDFYIAFEFKSIVYAQVSDLFFNQVSLAMVKSFEERTRSIYGAATPFRQ</sequence>
<evidence type="ECO:0000256" key="2">
    <source>
        <dbReference type="ARBA" id="ARBA00011814"/>
    </source>
</evidence>
<organism evidence="5 6">
    <name type="scientific">Rhizoclosmatium globosum</name>
    <dbReference type="NCBI Taxonomy" id="329046"/>
    <lineage>
        <taxon>Eukaryota</taxon>
        <taxon>Fungi</taxon>
        <taxon>Fungi incertae sedis</taxon>
        <taxon>Chytridiomycota</taxon>
        <taxon>Chytridiomycota incertae sedis</taxon>
        <taxon>Chytridiomycetes</taxon>
        <taxon>Chytridiales</taxon>
        <taxon>Chytriomycetaceae</taxon>
        <taxon>Rhizoclosmatium</taxon>
    </lineage>
</organism>
<dbReference type="GO" id="GO:0005739">
    <property type="term" value="C:mitochondrion"/>
    <property type="evidence" value="ECO:0007669"/>
    <property type="project" value="TreeGrafter"/>
</dbReference>
<dbReference type="InterPro" id="IPR044996">
    <property type="entry name" value="COQ10-like"/>
</dbReference>
<accession>A0A1Y2C9T6</accession>
<keyword evidence="6" id="KW-1185">Reference proteome</keyword>
<dbReference type="SUPFAM" id="SSF55961">
    <property type="entry name" value="Bet v1-like"/>
    <property type="match status" value="1"/>
</dbReference>
<comment type="caution">
    <text evidence="5">The sequence shown here is derived from an EMBL/GenBank/DDBJ whole genome shotgun (WGS) entry which is preliminary data.</text>
</comment>
<dbReference type="GO" id="GO:0045333">
    <property type="term" value="P:cellular respiration"/>
    <property type="evidence" value="ECO:0007669"/>
    <property type="project" value="InterPro"/>
</dbReference>